<keyword evidence="7" id="KW-1185">Reference proteome</keyword>
<proteinExistence type="predicted"/>
<organism evidence="6 7">
    <name type="scientific">Aspergillus steynii IBT 23096</name>
    <dbReference type="NCBI Taxonomy" id="1392250"/>
    <lineage>
        <taxon>Eukaryota</taxon>
        <taxon>Fungi</taxon>
        <taxon>Dikarya</taxon>
        <taxon>Ascomycota</taxon>
        <taxon>Pezizomycotina</taxon>
        <taxon>Eurotiomycetes</taxon>
        <taxon>Eurotiomycetidae</taxon>
        <taxon>Eurotiales</taxon>
        <taxon>Aspergillaceae</taxon>
        <taxon>Aspergillus</taxon>
        <taxon>Aspergillus subgen. Circumdati</taxon>
    </lineage>
</organism>
<feature type="transmembrane region" description="Helical" evidence="5">
    <location>
        <begin position="14"/>
        <end position="32"/>
    </location>
</feature>
<dbReference type="PANTHER" id="PTHR23501:SF201">
    <property type="entry name" value="MFS AFLATOXIN EFFLUX PUMP"/>
    <property type="match status" value="1"/>
</dbReference>
<dbReference type="PANTHER" id="PTHR23501">
    <property type="entry name" value="MAJOR FACILITATOR SUPERFAMILY"/>
    <property type="match status" value="1"/>
</dbReference>
<evidence type="ECO:0000256" key="2">
    <source>
        <dbReference type="ARBA" id="ARBA00022692"/>
    </source>
</evidence>
<reference evidence="6 7" key="1">
    <citation type="submission" date="2016-12" db="EMBL/GenBank/DDBJ databases">
        <title>The genomes of Aspergillus section Nigri reveals drivers in fungal speciation.</title>
        <authorList>
            <consortium name="DOE Joint Genome Institute"/>
            <person name="Vesth T.C."/>
            <person name="Nybo J."/>
            <person name="Theobald S."/>
            <person name="Brandl J."/>
            <person name="Frisvad J.C."/>
            <person name="Nielsen K.F."/>
            <person name="Lyhne E.K."/>
            <person name="Kogle M.E."/>
            <person name="Kuo A."/>
            <person name="Riley R."/>
            <person name="Clum A."/>
            <person name="Nolan M."/>
            <person name="Lipzen A."/>
            <person name="Salamov A."/>
            <person name="Henrissat B."/>
            <person name="Wiebenga A."/>
            <person name="De Vries R.P."/>
            <person name="Grigoriev I.V."/>
            <person name="Mortensen U.H."/>
            <person name="Andersen M.R."/>
            <person name="Baker S.E."/>
        </authorList>
    </citation>
    <scope>NUCLEOTIDE SEQUENCE [LARGE SCALE GENOMIC DNA]</scope>
    <source>
        <strain evidence="6 7">IBT 23096</strain>
    </source>
</reference>
<keyword evidence="4 5" id="KW-0472">Membrane</keyword>
<accession>A0A2I2GEE2</accession>
<dbReference type="Proteomes" id="UP000234275">
    <property type="component" value="Unassembled WGS sequence"/>
</dbReference>
<dbReference type="RefSeq" id="XP_024706570.1">
    <property type="nucleotide sequence ID" value="XM_024854660.1"/>
</dbReference>
<dbReference type="InterPro" id="IPR036259">
    <property type="entry name" value="MFS_trans_sf"/>
</dbReference>
<feature type="transmembrane region" description="Helical" evidence="5">
    <location>
        <begin position="113"/>
        <end position="134"/>
    </location>
</feature>
<gene>
    <name evidence="6" type="ORF">P170DRAFT_509286</name>
</gene>
<dbReference type="GO" id="GO:0005886">
    <property type="term" value="C:plasma membrane"/>
    <property type="evidence" value="ECO:0007669"/>
    <property type="project" value="TreeGrafter"/>
</dbReference>
<dbReference type="VEuPathDB" id="FungiDB:P170DRAFT_509286"/>
<evidence type="ECO:0000256" key="1">
    <source>
        <dbReference type="ARBA" id="ARBA00004141"/>
    </source>
</evidence>
<comment type="caution">
    <text evidence="6">The sequence shown here is derived from an EMBL/GenBank/DDBJ whole genome shotgun (WGS) entry which is preliminary data.</text>
</comment>
<feature type="transmembrane region" description="Helical" evidence="5">
    <location>
        <begin position="154"/>
        <end position="175"/>
    </location>
</feature>
<evidence type="ECO:0000313" key="6">
    <source>
        <dbReference type="EMBL" id="PLB51268.1"/>
    </source>
</evidence>
<protein>
    <submittedName>
        <fullName evidence="6">MFS general substrate transporter</fullName>
    </submittedName>
</protein>
<feature type="transmembrane region" description="Helical" evidence="5">
    <location>
        <begin position="69"/>
        <end position="92"/>
    </location>
</feature>
<dbReference type="Gene3D" id="1.20.1250.20">
    <property type="entry name" value="MFS general substrate transporter like domains"/>
    <property type="match status" value="2"/>
</dbReference>
<sequence length="285" mass="30240">MNLRARENHSFDDIAWYGSAYLVTRCVMQLPLGMLYKMYAPKTAYLKSIVIFEISSAVCGGAPNSEAVIVGRATQGFGSAVMSGVLFIAFAIDQALEGDRAMIKAKVIKQRTVAATSVFSNCTGGAMMTAIYYIPIGFQGIKGVSAVKSSEMSFLLLISLVLVSKLVGYLSPFMIAGSMLMAIGAGLLSTFTASTGHPHWIGYQVIFGLGLGCGMQQGSNDIQTVLPKSEVPSAISLLFFGHQLGGSVFFSIAQNIVSQESIKNMKAKLLEVDASMIVNAAASLL</sequence>
<dbReference type="EMBL" id="MSFO01000003">
    <property type="protein sequence ID" value="PLB51268.1"/>
    <property type="molecule type" value="Genomic_DNA"/>
</dbReference>
<dbReference type="SUPFAM" id="SSF103473">
    <property type="entry name" value="MFS general substrate transporter"/>
    <property type="match status" value="1"/>
</dbReference>
<dbReference type="GeneID" id="36562366"/>
<comment type="subcellular location">
    <subcellularLocation>
        <location evidence="1">Membrane</location>
        <topology evidence="1">Multi-pass membrane protein</topology>
    </subcellularLocation>
</comment>
<evidence type="ECO:0000256" key="5">
    <source>
        <dbReference type="SAM" id="Phobius"/>
    </source>
</evidence>
<dbReference type="OrthoDB" id="10021397at2759"/>
<evidence type="ECO:0000256" key="3">
    <source>
        <dbReference type="ARBA" id="ARBA00022989"/>
    </source>
</evidence>
<keyword evidence="3 5" id="KW-1133">Transmembrane helix</keyword>
<dbReference type="AlphaFoldDB" id="A0A2I2GEE2"/>
<name>A0A2I2GEE2_9EURO</name>
<keyword evidence="2 5" id="KW-0812">Transmembrane</keyword>
<evidence type="ECO:0000256" key="4">
    <source>
        <dbReference type="ARBA" id="ARBA00023136"/>
    </source>
</evidence>
<evidence type="ECO:0000313" key="7">
    <source>
        <dbReference type="Proteomes" id="UP000234275"/>
    </source>
</evidence>
<dbReference type="GO" id="GO:0022857">
    <property type="term" value="F:transmembrane transporter activity"/>
    <property type="evidence" value="ECO:0007669"/>
    <property type="project" value="TreeGrafter"/>
</dbReference>